<organism evidence="1">
    <name type="scientific">Spodoptera frugiperda</name>
    <name type="common">Fall armyworm</name>
    <dbReference type="NCBI Taxonomy" id="7108"/>
    <lineage>
        <taxon>Eukaryota</taxon>
        <taxon>Metazoa</taxon>
        <taxon>Ecdysozoa</taxon>
        <taxon>Arthropoda</taxon>
        <taxon>Hexapoda</taxon>
        <taxon>Insecta</taxon>
        <taxon>Pterygota</taxon>
        <taxon>Neoptera</taxon>
        <taxon>Endopterygota</taxon>
        <taxon>Lepidoptera</taxon>
        <taxon>Glossata</taxon>
        <taxon>Ditrysia</taxon>
        <taxon>Noctuoidea</taxon>
        <taxon>Noctuidae</taxon>
        <taxon>Amphipyrinae</taxon>
        <taxon>Spodoptera</taxon>
    </lineage>
</organism>
<dbReference type="EMBL" id="ODYU01010370">
    <property type="protein sequence ID" value="SOQ55436.1"/>
    <property type="molecule type" value="Genomic_DNA"/>
</dbReference>
<proteinExistence type="predicted"/>
<gene>
    <name evidence="1" type="ORF">SFRICE_009467</name>
</gene>
<dbReference type="AlphaFoldDB" id="A0A2H1WR32"/>
<reference evidence="1" key="1">
    <citation type="submission" date="2016-07" db="EMBL/GenBank/DDBJ databases">
        <authorList>
            <person name="Bretaudeau A."/>
        </authorList>
    </citation>
    <scope>NUCLEOTIDE SEQUENCE</scope>
    <source>
        <strain evidence="1">Rice</strain>
        <tissue evidence="1">Whole body</tissue>
    </source>
</reference>
<name>A0A2H1WR32_SPOFR</name>
<evidence type="ECO:0000313" key="1">
    <source>
        <dbReference type="EMBL" id="SOQ55436.1"/>
    </source>
</evidence>
<sequence length="17" mass="1812">MISLPQKGHTSTVKTAL</sequence>
<protein>
    <submittedName>
        <fullName evidence="1">SFRICE_009467</fullName>
    </submittedName>
</protein>
<accession>A0A2H1WR32</accession>